<accession>A0A5M6I369</accession>
<dbReference type="EMBL" id="VWPL01000008">
    <property type="protein sequence ID" value="KAA5602238.1"/>
    <property type="molecule type" value="Genomic_DNA"/>
</dbReference>
<evidence type="ECO:0000313" key="4">
    <source>
        <dbReference type="Proteomes" id="UP000323886"/>
    </source>
</evidence>
<evidence type="ECO:0000259" key="2">
    <source>
        <dbReference type="Pfam" id="PF13744"/>
    </source>
</evidence>
<evidence type="ECO:0000256" key="1">
    <source>
        <dbReference type="SAM" id="MobiDB-lite"/>
    </source>
</evidence>
<dbReference type="CDD" id="cd00093">
    <property type="entry name" value="HTH_XRE"/>
    <property type="match status" value="1"/>
</dbReference>
<organism evidence="3 4">
    <name type="scientific">Blastochloris sulfoviridis</name>
    <dbReference type="NCBI Taxonomy" id="50712"/>
    <lineage>
        <taxon>Bacteria</taxon>
        <taxon>Pseudomonadati</taxon>
        <taxon>Pseudomonadota</taxon>
        <taxon>Alphaproteobacteria</taxon>
        <taxon>Hyphomicrobiales</taxon>
        <taxon>Blastochloridaceae</taxon>
        <taxon>Blastochloris</taxon>
    </lineage>
</organism>
<dbReference type="InterPro" id="IPR010982">
    <property type="entry name" value="Lambda_DNA-bd_dom_sf"/>
</dbReference>
<feature type="domain" description="HigA2-like helix-turn-helix" evidence="2">
    <location>
        <begin position="12"/>
        <end position="92"/>
    </location>
</feature>
<comment type="caution">
    <text evidence="3">The sequence shown here is derived from an EMBL/GenBank/DDBJ whole genome shotgun (WGS) entry which is preliminary data.</text>
</comment>
<dbReference type="InterPro" id="IPR001387">
    <property type="entry name" value="Cro/C1-type_HTH"/>
</dbReference>
<name>A0A5M6I369_9HYPH</name>
<sequence length="117" mass="12761">MTRDFHDSSGNVFADLGFKEESEQELLKAQLIVQIYKLLSESGLTQTEAAKRLGTTQPQVSALMRCKPVSVSVGRLMEFLTILGQDVEVTVKPAAHGNTEQGSGRLSVVVRSEPQTL</sequence>
<dbReference type="Gene3D" id="1.10.260.40">
    <property type="entry name" value="lambda repressor-like DNA-binding domains"/>
    <property type="match status" value="1"/>
</dbReference>
<dbReference type="RefSeq" id="WP_150096833.1">
    <property type="nucleotide sequence ID" value="NZ_VWPL01000008.1"/>
</dbReference>
<keyword evidence="4" id="KW-1185">Reference proteome</keyword>
<proteinExistence type="predicted"/>
<evidence type="ECO:0000313" key="3">
    <source>
        <dbReference type="EMBL" id="KAA5602238.1"/>
    </source>
</evidence>
<dbReference type="AlphaFoldDB" id="A0A5M6I369"/>
<dbReference type="GO" id="GO:0003677">
    <property type="term" value="F:DNA binding"/>
    <property type="evidence" value="ECO:0007669"/>
    <property type="project" value="InterPro"/>
</dbReference>
<feature type="region of interest" description="Disordered" evidence="1">
    <location>
        <begin position="94"/>
        <end position="117"/>
    </location>
</feature>
<dbReference type="Proteomes" id="UP000323886">
    <property type="component" value="Unassembled WGS sequence"/>
</dbReference>
<gene>
    <name evidence="3" type="ORF">F1193_06300</name>
</gene>
<dbReference type="SUPFAM" id="SSF47413">
    <property type="entry name" value="lambda repressor-like DNA-binding domains"/>
    <property type="match status" value="1"/>
</dbReference>
<protein>
    <submittedName>
        <fullName evidence="3">XRE family transcriptional regulator</fullName>
    </submittedName>
</protein>
<dbReference type="InterPro" id="IPR039554">
    <property type="entry name" value="HigA2-like_HTH"/>
</dbReference>
<reference evidence="3 4" key="1">
    <citation type="submission" date="2019-09" db="EMBL/GenBank/DDBJ databases">
        <title>Draft Whole-Genome sequence of Blastochloris sulfoviridis DSM 729.</title>
        <authorList>
            <person name="Meyer T.E."/>
            <person name="Kyndt J.A."/>
        </authorList>
    </citation>
    <scope>NUCLEOTIDE SEQUENCE [LARGE SCALE GENOMIC DNA]</scope>
    <source>
        <strain evidence="3 4">DSM 729</strain>
    </source>
</reference>
<dbReference type="OrthoDB" id="9795596at2"/>
<dbReference type="Pfam" id="PF13744">
    <property type="entry name" value="HTH_37"/>
    <property type="match status" value="1"/>
</dbReference>